<gene>
    <name evidence="2" type="ORF">F8388_014772</name>
</gene>
<dbReference type="GO" id="GO:0033353">
    <property type="term" value="P:S-adenosylmethionine cycle"/>
    <property type="evidence" value="ECO:0007669"/>
    <property type="project" value="TreeGrafter"/>
</dbReference>
<evidence type="ECO:0000313" key="3">
    <source>
        <dbReference type="Proteomes" id="UP000525078"/>
    </source>
</evidence>
<dbReference type="AlphaFoldDB" id="A0A7J6H135"/>
<evidence type="ECO:0000313" key="2">
    <source>
        <dbReference type="EMBL" id="KAF4388089.1"/>
    </source>
</evidence>
<protein>
    <submittedName>
        <fullName evidence="2">Uncharacterized protein</fullName>
    </submittedName>
</protein>
<comment type="caution">
    <text evidence="2">The sequence shown here is derived from an EMBL/GenBank/DDBJ whole genome shotgun (WGS) entry which is preliminary data.</text>
</comment>
<dbReference type="GO" id="GO:0005829">
    <property type="term" value="C:cytosol"/>
    <property type="evidence" value="ECO:0007669"/>
    <property type="project" value="TreeGrafter"/>
</dbReference>
<dbReference type="InterPro" id="IPR042172">
    <property type="entry name" value="Adenosylhomocyst_ase-like_sf"/>
</dbReference>
<feature type="compositionally biased region" description="Basic residues" evidence="1">
    <location>
        <begin position="1"/>
        <end position="20"/>
    </location>
</feature>
<dbReference type="InterPro" id="IPR000043">
    <property type="entry name" value="Adenosylhomocysteinase-like"/>
</dbReference>
<proteinExistence type="predicted"/>
<dbReference type="PANTHER" id="PTHR23420">
    <property type="entry name" value="ADENOSYLHOMOCYSTEINASE"/>
    <property type="match status" value="1"/>
</dbReference>
<dbReference type="EMBL" id="JAATIP010000036">
    <property type="protein sequence ID" value="KAF4388089.1"/>
    <property type="molecule type" value="Genomic_DNA"/>
</dbReference>
<dbReference type="PANTHER" id="PTHR23420:SF29">
    <property type="entry name" value="ADENOSYLHOMOCYSTEINASE 1"/>
    <property type="match status" value="1"/>
</dbReference>
<evidence type="ECO:0000256" key="1">
    <source>
        <dbReference type="SAM" id="MobiDB-lite"/>
    </source>
</evidence>
<dbReference type="Proteomes" id="UP000525078">
    <property type="component" value="Unassembled WGS sequence"/>
</dbReference>
<dbReference type="Pfam" id="PF05221">
    <property type="entry name" value="AdoHcyase"/>
    <property type="match status" value="1"/>
</dbReference>
<accession>A0A7J6H135</accession>
<dbReference type="GO" id="GO:0004013">
    <property type="term" value="F:adenosylhomocysteinase activity"/>
    <property type="evidence" value="ECO:0007669"/>
    <property type="project" value="TreeGrafter"/>
</dbReference>
<sequence>MAKSRGRGRGRPKSSARKTKQLSNVKSKGSLVPEEDLSIAPLALSEDEEEIEGVNEDVFRPLSPKSSLTEILRQEEIRHDFSSFIEANHRCSKDIAAGKSTPIPVLRTGASDIKAREDLNNRQEILQTDPLNVVFQQEEKEAREHYAMTHKAYISFLQEKSKVSWIKEGDQNSAFFHSCLRERRRQNKILSIENGDGQRIKDPAAITEAFLKYYQGLLGSKMQAHIRSENMSLSVEKTTADREYKVRDLSQADFGRLEIELTEVEMPDRCSIETLTALGAEVRWCSSNIFSTQDQAAVAIARDSAAVFCLER</sequence>
<dbReference type="Gene3D" id="3.40.50.1480">
    <property type="entry name" value="Adenosylhomocysteinase-like"/>
    <property type="match status" value="2"/>
</dbReference>
<organism evidence="2 3">
    <name type="scientific">Cannabis sativa</name>
    <name type="common">Hemp</name>
    <name type="synonym">Marijuana</name>
    <dbReference type="NCBI Taxonomy" id="3483"/>
    <lineage>
        <taxon>Eukaryota</taxon>
        <taxon>Viridiplantae</taxon>
        <taxon>Streptophyta</taxon>
        <taxon>Embryophyta</taxon>
        <taxon>Tracheophyta</taxon>
        <taxon>Spermatophyta</taxon>
        <taxon>Magnoliopsida</taxon>
        <taxon>eudicotyledons</taxon>
        <taxon>Gunneridae</taxon>
        <taxon>Pentapetalae</taxon>
        <taxon>rosids</taxon>
        <taxon>fabids</taxon>
        <taxon>Rosales</taxon>
        <taxon>Cannabaceae</taxon>
        <taxon>Cannabis</taxon>
    </lineage>
</organism>
<reference evidence="2 3" key="1">
    <citation type="journal article" date="2020" name="bioRxiv">
        <title>Sequence and annotation of 42 cannabis genomes reveals extensive copy number variation in cannabinoid synthesis and pathogen resistance genes.</title>
        <authorList>
            <person name="Mckernan K.J."/>
            <person name="Helbert Y."/>
            <person name="Kane L.T."/>
            <person name="Ebling H."/>
            <person name="Zhang L."/>
            <person name="Liu B."/>
            <person name="Eaton Z."/>
            <person name="Mclaughlin S."/>
            <person name="Kingan S."/>
            <person name="Baybayan P."/>
            <person name="Concepcion G."/>
            <person name="Jordan M."/>
            <person name="Riva A."/>
            <person name="Barbazuk W."/>
            <person name="Harkins T."/>
        </authorList>
    </citation>
    <scope>NUCLEOTIDE SEQUENCE [LARGE SCALE GENOMIC DNA]</scope>
    <source>
        <strain evidence="3">cv. Jamaican Lion 4</strain>
        <tissue evidence="2">Leaf</tissue>
    </source>
</reference>
<name>A0A7J6H135_CANSA</name>
<dbReference type="SUPFAM" id="SSF52283">
    <property type="entry name" value="Formate/glycerate dehydrogenase catalytic domain-like"/>
    <property type="match status" value="1"/>
</dbReference>
<feature type="region of interest" description="Disordered" evidence="1">
    <location>
        <begin position="1"/>
        <end position="39"/>
    </location>
</feature>